<evidence type="ECO:0000256" key="1">
    <source>
        <dbReference type="SAM" id="MobiDB-lite"/>
    </source>
</evidence>
<evidence type="ECO:0000313" key="2">
    <source>
        <dbReference type="EMBL" id="AHH98846.1"/>
    </source>
</evidence>
<protein>
    <submittedName>
        <fullName evidence="2">Uncharacterized protein</fullName>
    </submittedName>
</protein>
<evidence type="ECO:0000313" key="3">
    <source>
        <dbReference type="Proteomes" id="UP000019225"/>
    </source>
</evidence>
<dbReference type="Proteomes" id="UP000019225">
    <property type="component" value="Chromosome"/>
</dbReference>
<dbReference type="EMBL" id="CP007155">
    <property type="protein sequence ID" value="AHH98846.1"/>
    <property type="molecule type" value="Genomic_DNA"/>
</dbReference>
<feature type="region of interest" description="Disordered" evidence="1">
    <location>
        <begin position="1"/>
        <end position="32"/>
    </location>
</feature>
<name>W5WE39_9PSEU</name>
<keyword evidence="3" id="KW-1185">Reference proteome</keyword>
<proteinExistence type="predicted"/>
<gene>
    <name evidence="2" type="ORF">KALB_5484</name>
</gene>
<dbReference type="OrthoDB" id="9883520at2"/>
<organism evidence="2 3">
    <name type="scientific">Kutzneria albida DSM 43870</name>
    <dbReference type="NCBI Taxonomy" id="1449976"/>
    <lineage>
        <taxon>Bacteria</taxon>
        <taxon>Bacillati</taxon>
        <taxon>Actinomycetota</taxon>
        <taxon>Actinomycetes</taxon>
        <taxon>Pseudonocardiales</taxon>
        <taxon>Pseudonocardiaceae</taxon>
        <taxon>Kutzneria</taxon>
    </lineage>
</organism>
<dbReference type="RefSeq" id="WP_025358797.1">
    <property type="nucleotide sequence ID" value="NZ_CP007155.1"/>
</dbReference>
<reference evidence="2 3" key="1">
    <citation type="journal article" date="2014" name="BMC Genomics">
        <title>Complete genome sequence of producer of the glycopeptide antibiotic Aculeximycin Kutzneria albida DSM 43870T, a representative of minor genus of Pseudonocardiaceae.</title>
        <authorList>
            <person name="Rebets Y."/>
            <person name="Tokovenko B."/>
            <person name="Lushchyk I."/>
            <person name="Ruckert C."/>
            <person name="Zaburannyi N."/>
            <person name="Bechthold A."/>
            <person name="Kalinowski J."/>
            <person name="Luzhetskyy A."/>
        </authorList>
    </citation>
    <scope>NUCLEOTIDE SEQUENCE [LARGE SCALE GENOMIC DNA]</scope>
    <source>
        <strain evidence="2">DSM 43870</strain>
    </source>
</reference>
<accession>W5WE39</accession>
<sequence>MDDDASSPALPELASQRDGFGLDPDVRRRRDSGEVYRVRSPLGHEATLFSRYDDVRAVHGDAERLRLDAIGPSPGLSRLPEVVSVTRVS</sequence>
<dbReference type="KEGG" id="kal:KALB_5484"/>
<dbReference type="AlphaFoldDB" id="W5WE39"/>
<dbReference type="STRING" id="1449976.KALB_5484"/>
<dbReference type="HOGENOM" id="CLU_2450731_0_0_11"/>